<evidence type="ECO:0000256" key="4">
    <source>
        <dbReference type="RuleBase" id="RU361277"/>
    </source>
</evidence>
<evidence type="ECO:0000256" key="3">
    <source>
        <dbReference type="ARBA" id="ARBA00023002"/>
    </source>
</evidence>
<dbReference type="GO" id="GO:0043168">
    <property type="term" value="F:anion binding"/>
    <property type="evidence" value="ECO:0007669"/>
    <property type="project" value="UniProtKB-ARBA"/>
</dbReference>
<dbReference type="Gene3D" id="3.90.180.10">
    <property type="entry name" value="Medium-chain alcohol dehydrogenases, catalytic domain"/>
    <property type="match status" value="1"/>
</dbReference>
<evidence type="ECO:0000313" key="7">
    <source>
        <dbReference type="Proteomes" id="UP000054387"/>
    </source>
</evidence>
<dbReference type="GO" id="GO:0008270">
    <property type="term" value="F:zinc ion binding"/>
    <property type="evidence" value="ECO:0007669"/>
    <property type="project" value="InterPro"/>
</dbReference>
<dbReference type="InterPro" id="IPR011032">
    <property type="entry name" value="GroES-like_sf"/>
</dbReference>
<dbReference type="InterPro" id="IPR036291">
    <property type="entry name" value="NAD(P)-bd_dom_sf"/>
</dbReference>
<evidence type="ECO:0000256" key="2">
    <source>
        <dbReference type="ARBA" id="ARBA00022833"/>
    </source>
</evidence>
<keyword evidence="2 4" id="KW-0862">Zinc</keyword>
<name>A0A0W1R7W0_9EURY</name>
<dbReference type="PROSITE" id="PS00059">
    <property type="entry name" value="ADH_ZINC"/>
    <property type="match status" value="1"/>
</dbReference>
<dbReference type="GO" id="GO:0030554">
    <property type="term" value="F:adenyl nucleotide binding"/>
    <property type="evidence" value="ECO:0007669"/>
    <property type="project" value="UniProtKB-ARBA"/>
</dbReference>
<dbReference type="RefSeq" id="WP_058582666.1">
    <property type="nucleotide sequence ID" value="NZ_LOPU01000029.1"/>
</dbReference>
<dbReference type="STRING" id="1514971.AUR64_17250"/>
<dbReference type="SUPFAM" id="SSF50129">
    <property type="entry name" value="GroES-like"/>
    <property type="match status" value="1"/>
</dbReference>
<feature type="domain" description="Enoyl reductase (ER)" evidence="5">
    <location>
        <begin position="10"/>
        <end position="352"/>
    </location>
</feature>
<evidence type="ECO:0000256" key="1">
    <source>
        <dbReference type="ARBA" id="ARBA00022723"/>
    </source>
</evidence>
<dbReference type="AlphaFoldDB" id="A0A0W1R7W0"/>
<dbReference type="GO" id="GO:0016616">
    <property type="term" value="F:oxidoreductase activity, acting on the CH-OH group of donors, NAD or NADP as acceptor"/>
    <property type="evidence" value="ECO:0007669"/>
    <property type="project" value="UniProtKB-ARBA"/>
</dbReference>
<dbReference type="Pfam" id="PF08240">
    <property type="entry name" value="ADH_N"/>
    <property type="match status" value="1"/>
</dbReference>
<reference evidence="6 7" key="1">
    <citation type="submission" date="2015-12" db="EMBL/GenBank/DDBJ databases">
        <title>Haloprofundus marisrubri gen. nov., sp. nov., an extremely halophilic archaeon isolated from the Discovery deep brine-seawater interface in the Red Sea.</title>
        <authorList>
            <person name="Zhang G."/>
            <person name="Stingl U."/>
            <person name="Rashid M."/>
        </authorList>
    </citation>
    <scope>NUCLEOTIDE SEQUENCE [LARGE SCALE GENOMIC DNA]</scope>
    <source>
        <strain evidence="6 7">SB9</strain>
    </source>
</reference>
<dbReference type="SUPFAM" id="SSF51735">
    <property type="entry name" value="NAD(P)-binding Rossmann-fold domains"/>
    <property type="match status" value="1"/>
</dbReference>
<dbReference type="OrthoDB" id="73567at2157"/>
<dbReference type="InterPro" id="IPR013149">
    <property type="entry name" value="ADH-like_C"/>
</dbReference>
<dbReference type="InterPro" id="IPR020843">
    <property type="entry name" value="ER"/>
</dbReference>
<dbReference type="Pfam" id="PF00107">
    <property type="entry name" value="ADH_zinc_N"/>
    <property type="match status" value="1"/>
</dbReference>
<sequence length="355" mass="37502">MRAAVLHEYGEPLVVEDVDAPEPQPHGVVVELEACGICRSDWHAWQGHGEWAGDKVPRGQILGHEPAGHVVAVGDGVDHLREGDRIAVPFNLGDGTCPYCRNGHGNVCADGLSLGFQAEAPGAFAEQVHVPYADYNAMPLPENVDARDVAALGCRFMTAFHGLTHRADVRAGDWVAVHGCGGVGLSAVQVANAVGARVVAVDIDSGKLDLAREVGADAVVDSSDLDGRGVTGAIRAETDGGAHVSVDALGLEETCRNSIFSLRKRGTHVQLGLTTEKERGEVSIPTDRMTMQEISFLGSRGMPPTRYEELLGLMATGDVNPGALVSREVSLSDVPERLAAMTDYGTEGIEVVTEF</sequence>
<dbReference type="PANTHER" id="PTHR43401:SF5">
    <property type="entry name" value="ALCOHOL DEHYDROGENASE-RELATED"/>
    <property type="match status" value="1"/>
</dbReference>
<dbReference type="Proteomes" id="UP000054387">
    <property type="component" value="Unassembled WGS sequence"/>
</dbReference>
<proteinExistence type="inferred from homology"/>
<dbReference type="InterPro" id="IPR002328">
    <property type="entry name" value="ADH_Zn_CS"/>
</dbReference>
<keyword evidence="7" id="KW-1185">Reference proteome</keyword>
<organism evidence="6 7">
    <name type="scientific">Haloprofundus marisrubri</name>
    <dbReference type="NCBI Taxonomy" id="1514971"/>
    <lineage>
        <taxon>Archaea</taxon>
        <taxon>Methanobacteriati</taxon>
        <taxon>Methanobacteriota</taxon>
        <taxon>Stenosarchaea group</taxon>
        <taxon>Halobacteria</taxon>
        <taxon>Halobacteriales</taxon>
        <taxon>Haloferacaceae</taxon>
        <taxon>Haloprofundus</taxon>
    </lineage>
</organism>
<dbReference type="EMBL" id="LOPU01000029">
    <property type="protein sequence ID" value="KTG09514.1"/>
    <property type="molecule type" value="Genomic_DNA"/>
</dbReference>
<keyword evidence="3" id="KW-0560">Oxidoreductase</keyword>
<dbReference type="CDD" id="cd08260">
    <property type="entry name" value="Zn_ADH6"/>
    <property type="match status" value="1"/>
</dbReference>
<gene>
    <name evidence="6" type="ORF">AUR64_17250</name>
</gene>
<evidence type="ECO:0000313" key="6">
    <source>
        <dbReference type="EMBL" id="KTG09514.1"/>
    </source>
</evidence>
<keyword evidence="1 4" id="KW-0479">Metal-binding</keyword>
<comment type="caution">
    <text evidence="6">The sequence shown here is derived from an EMBL/GenBank/DDBJ whole genome shotgun (WGS) entry which is preliminary data.</text>
</comment>
<dbReference type="InterPro" id="IPR050129">
    <property type="entry name" value="Zn_alcohol_dh"/>
</dbReference>
<accession>A0A0W1R7W0</accession>
<protein>
    <submittedName>
        <fullName evidence="6">Alcohol dehydrogenase</fullName>
    </submittedName>
</protein>
<comment type="cofactor">
    <cofactor evidence="4">
        <name>Zn(2+)</name>
        <dbReference type="ChEBI" id="CHEBI:29105"/>
    </cofactor>
</comment>
<evidence type="ECO:0000259" key="5">
    <source>
        <dbReference type="SMART" id="SM00829"/>
    </source>
</evidence>
<dbReference type="InterPro" id="IPR013154">
    <property type="entry name" value="ADH-like_N"/>
</dbReference>
<dbReference type="GO" id="GO:0044281">
    <property type="term" value="P:small molecule metabolic process"/>
    <property type="evidence" value="ECO:0007669"/>
    <property type="project" value="UniProtKB-ARBA"/>
</dbReference>
<dbReference type="PANTHER" id="PTHR43401">
    <property type="entry name" value="L-THREONINE 3-DEHYDROGENASE"/>
    <property type="match status" value="1"/>
</dbReference>
<dbReference type="GO" id="GO:0051262">
    <property type="term" value="P:protein tetramerization"/>
    <property type="evidence" value="ECO:0007669"/>
    <property type="project" value="UniProtKB-ARBA"/>
</dbReference>
<dbReference type="SMART" id="SM00829">
    <property type="entry name" value="PKS_ER"/>
    <property type="match status" value="1"/>
</dbReference>
<comment type="similarity">
    <text evidence="4">Belongs to the zinc-containing alcohol dehydrogenase family.</text>
</comment>